<accession>A0A1D8K9F5</accession>
<evidence type="ECO:0000313" key="9">
    <source>
        <dbReference type="Proteomes" id="UP000095342"/>
    </source>
</evidence>
<dbReference type="SUPFAM" id="SSF56053">
    <property type="entry name" value="Ribosomal protein L6"/>
    <property type="match status" value="2"/>
</dbReference>
<evidence type="ECO:0000256" key="1">
    <source>
        <dbReference type="ARBA" id="ARBA00009356"/>
    </source>
</evidence>
<reference evidence="8 9" key="1">
    <citation type="submission" date="2016-09" db="EMBL/GenBank/DDBJ databases">
        <title>Acidihalobacter prosperus V6 (DSM14174).</title>
        <authorList>
            <person name="Khaleque H.N."/>
            <person name="Ramsay J.P."/>
            <person name="Murphy R.J.T."/>
            <person name="Kaksonen A.H."/>
            <person name="Boxall N.J."/>
            <person name="Watkin E.L.J."/>
        </authorList>
    </citation>
    <scope>NUCLEOTIDE SEQUENCE [LARGE SCALE GENOMIC DNA]</scope>
    <source>
        <strain evidence="8 9">V6</strain>
    </source>
</reference>
<evidence type="ECO:0000256" key="2">
    <source>
        <dbReference type="ARBA" id="ARBA00022980"/>
    </source>
</evidence>
<dbReference type="NCBIfam" id="TIGR03654">
    <property type="entry name" value="L6_bact"/>
    <property type="match status" value="1"/>
</dbReference>
<sequence length="177" mass="18952">MSRVANKPVAIPGGVQVSIDGQTIKAKGPKGEGVQSLHPDVAVREDAGSLHLSRVDGTTDELAMVGTMRALTQNLITGVSQGYEKKLELVGVGYRAQAQGNNLNLSLGFSHPIEYPVPEGIAIETPTQTEIVVKGADRQKVGQVAAEIRAFRPPEPYKGKGVKYANEQIIRKEAKKK</sequence>
<dbReference type="EMBL" id="CP017448">
    <property type="protein sequence ID" value="AOV17586.1"/>
    <property type="molecule type" value="Genomic_DNA"/>
</dbReference>
<dbReference type="PIRSF" id="PIRSF002162">
    <property type="entry name" value="Ribosomal_L6"/>
    <property type="match status" value="1"/>
</dbReference>
<feature type="domain" description="Large ribosomal subunit protein uL6 alpha-beta" evidence="7">
    <location>
        <begin position="90"/>
        <end position="164"/>
    </location>
</feature>
<dbReference type="HAMAP" id="MF_01365_B">
    <property type="entry name" value="Ribosomal_uL6_B"/>
    <property type="match status" value="1"/>
</dbReference>
<dbReference type="Pfam" id="PF00347">
    <property type="entry name" value="Ribosomal_L6"/>
    <property type="match status" value="2"/>
</dbReference>
<evidence type="ECO:0000256" key="4">
    <source>
        <dbReference type="HAMAP-Rule" id="MF_01365"/>
    </source>
</evidence>
<keyword evidence="4 6" id="KW-0699">rRNA-binding</keyword>
<dbReference type="GO" id="GO:0003735">
    <property type="term" value="F:structural constituent of ribosome"/>
    <property type="evidence" value="ECO:0007669"/>
    <property type="project" value="UniProtKB-UniRule"/>
</dbReference>
<evidence type="ECO:0000259" key="7">
    <source>
        <dbReference type="Pfam" id="PF00347"/>
    </source>
</evidence>
<dbReference type="FunFam" id="3.90.930.12:FF:000001">
    <property type="entry name" value="50S ribosomal protein L6"/>
    <property type="match status" value="1"/>
</dbReference>
<comment type="subunit">
    <text evidence="4">Part of the 50S ribosomal subunit.</text>
</comment>
<keyword evidence="9" id="KW-1185">Reference proteome</keyword>
<gene>
    <name evidence="4" type="primary">rplF</name>
    <name evidence="8" type="ORF">BJI67_11390</name>
</gene>
<dbReference type="GO" id="GO:0002181">
    <property type="term" value="P:cytoplasmic translation"/>
    <property type="evidence" value="ECO:0007669"/>
    <property type="project" value="TreeGrafter"/>
</dbReference>
<dbReference type="PANTHER" id="PTHR11655">
    <property type="entry name" value="60S/50S RIBOSOMAL PROTEIN L6/L9"/>
    <property type="match status" value="1"/>
</dbReference>
<evidence type="ECO:0000313" key="8">
    <source>
        <dbReference type="EMBL" id="AOV17586.1"/>
    </source>
</evidence>
<feature type="domain" description="Large ribosomal subunit protein uL6 alpha-beta" evidence="7">
    <location>
        <begin position="11"/>
        <end position="82"/>
    </location>
</feature>
<organism evidence="8 9">
    <name type="scientific">Acidihalobacter aeolianus</name>
    <dbReference type="NCBI Taxonomy" id="2792603"/>
    <lineage>
        <taxon>Bacteria</taxon>
        <taxon>Pseudomonadati</taxon>
        <taxon>Pseudomonadota</taxon>
        <taxon>Gammaproteobacteria</taxon>
        <taxon>Chromatiales</taxon>
        <taxon>Ectothiorhodospiraceae</taxon>
        <taxon>Acidihalobacter</taxon>
    </lineage>
</organism>
<keyword evidence="3 4" id="KW-0687">Ribonucleoprotein</keyword>
<dbReference type="GO" id="GO:0019843">
    <property type="term" value="F:rRNA binding"/>
    <property type="evidence" value="ECO:0007669"/>
    <property type="project" value="UniProtKB-UniRule"/>
</dbReference>
<protein>
    <recommendedName>
        <fullName evidence="4">Large ribosomal subunit protein uL6</fullName>
    </recommendedName>
</protein>
<dbReference type="InterPro" id="IPR002358">
    <property type="entry name" value="Ribosomal_uL6_CS"/>
</dbReference>
<dbReference type="KEGG" id="aaeo:BJI67_11390"/>
<evidence type="ECO:0000256" key="5">
    <source>
        <dbReference type="RuleBase" id="RU003869"/>
    </source>
</evidence>
<evidence type="ECO:0000256" key="3">
    <source>
        <dbReference type="ARBA" id="ARBA00023274"/>
    </source>
</evidence>
<comment type="similarity">
    <text evidence="1 4 5">Belongs to the universal ribosomal protein uL6 family.</text>
</comment>
<dbReference type="GO" id="GO:0022625">
    <property type="term" value="C:cytosolic large ribosomal subunit"/>
    <property type="evidence" value="ECO:0007669"/>
    <property type="project" value="UniProtKB-UniRule"/>
</dbReference>
<keyword evidence="4 6" id="KW-0694">RNA-binding</keyword>
<dbReference type="InterPro" id="IPR036789">
    <property type="entry name" value="Ribosomal_uL6-like_a/b-dom_sf"/>
</dbReference>
<dbReference type="PANTHER" id="PTHR11655:SF14">
    <property type="entry name" value="LARGE RIBOSOMAL SUBUNIT PROTEIN UL6M"/>
    <property type="match status" value="1"/>
</dbReference>
<dbReference type="PROSITE" id="PS00525">
    <property type="entry name" value="RIBOSOMAL_L6_1"/>
    <property type="match status" value="1"/>
</dbReference>
<dbReference type="InterPro" id="IPR000702">
    <property type="entry name" value="Ribosomal_uL6-like"/>
</dbReference>
<dbReference type="AlphaFoldDB" id="A0A1D8K9F5"/>
<dbReference type="InterPro" id="IPR020040">
    <property type="entry name" value="Ribosomal_uL6_a/b-dom"/>
</dbReference>
<dbReference type="PRINTS" id="PR00059">
    <property type="entry name" value="RIBOSOMALL6"/>
</dbReference>
<proteinExistence type="inferred from homology"/>
<keyword evidence="2 4" id="KW-0689">Ribosomal protein</keyword>
<comment type="function">
    <text evidence="4 6">This protein binds to the 23S rRNA, and is important in its secondary structure. It is located near the subunit interface in the base of the L7/L12 stalk, and near the tRNA binding site of the peptidyltransferase center.</text>
</comment>
<dbReference type="Proteomes" id="UP000095342">
    <property type="component" value="Chromosome"/>
</dbReference>
<name>A0A1D8K9F5_9GAMM</name>
<evidence type="ECO:0000256" key="6">
    <source>
        <dbReference type="RuleBase" id="RU003870"/>
    </source>
</evidence>
<dbReference type="InterPro" id="IPR019906">
    <property type="entry name" value="Ribosomal_uL6_bac-type"/>
</dbReference>
<dbReference type="Gene3D" id="3.90.930.12">
    <property type="entry name" value="Ribosomal protein L6, alpha-beta domain"/>
    <property type="match status" value="2"/>
</dbReference>
<dbReference type="RefSeq" id="WP_070073134.1">
    <property type="nucleotide sequence ID" value="NZ_CP017448.1"/>
</dbReference>